<comment type="caution">
    <text evidence="1">The sequence shown here is derived from an EMBL/GenBank/DDBJ whole genome shotgun (WGS) entry which is preliminary data.</text>
</comment>
<reference evidence="1 2" key="1">
    <citation type="submission" date="2014-10" db="EMBL/GenBank/DDBJ databases">
        <title>Draft genome of the hookworm Ancylostoma caninum.</title>
        <authorList>
            <person name="Mitreva M."/>
        </authorList>
    </citation>
    <scope>NUCLEOTIDE SEQUENCE [LARGE SCALE GENOMIC DNA]</scope>
    <source>
        <strain evidence="1 2">Baltimore</strain>
    </source>
</reference>
<gene>
    <name evidence="1" type="ORF">ANCCAN_21826</name>
</gene>
<sequence>MHYGKGADAVANRRLYAVSEACIIIPRTNTQTPTSCSSDLRTRHNTYIRAKMVSICTDLQLKYIANKPRILI</sequence>
<protein>
    <submittedName>
        <fullName evidence="1">Uncharacterized protein</fullName>
    </submittedName>
</protein>
<dbReference type="AlphaFoldDB" id="A0A368FJE9"/>
<evidence type="ECO:0000313" key="1">
    <source>
        <dbReference type="EMBL" id="RCN32371.1"/>
    </source>
</evidence>
<organism evidence="1 2">
    <name type="scientific">Ancylostoma caninum</name>
    <name type="common">Dog hookworm</name>
    <dbReference type="NCBI Taxonomy" id="29170"/>
    <lineage>
        <taxon>Eukaryota</taxon>
        <taxon>Metazoa</taxon>
        <taxon>Ecdysozoa</taxon>
        <taxon>Nematoda</taxon>
        <taxon>Chromadorea</taxon>
        <taxon>Rhabditida</taxon>
        <taxon>Rhabditina</taxon>
        <taxon>Rhabditomorpha</taxon>
        <taxon>Strongyloidea</taxon>
        <taxon>Ancylostomatidae</taxon>
        <taxon>Ancylostomatinae</taxon>
        <taxon>Ancylostoma</taxon>
    </lineage>
</organism>
<dbReference type="EMBL" id="JOJR01001106">
    <property type="protein sequence ID" value="RCN32371.1"/>
    <property type="molecule type" value="Genomic_DNA"/>
</dbReference>
<keyword evidence="2" id="KW-1185">Reference proteome</keyword>
<dbReference type="Proteomes" id="UP000252519">
    <property type="component" value="Unassembled WGS sequence"/>
</dbReference>
<accession>A0A368FJE9</accession>
<evidence type="ECO:0000313" key="2">
    <source>
        <dbReference type="Proteomes" id="UP000252519"/>
    </source>
</evidence>
<proteinExistence type="predicted"/>
<name>A0A368FJE9_ANCCA</name>